<dbReference type="Proteomes" id="UP000280501">
    <property type="component" value="Unassembled WGS sequence"/>
</dbReference>
<dbReference type="AlphaFoldDB" id="A0A3N4ZMM9"/>
<protein>
    <submittedName>
        <fullName evidence="2">Uncharacterized protein</fullName>
    </submittedName>
</protein>
<evidence type="ECO:0000256" key="1">
    <source>
        <dbReference type="SAM" id="MobiDB-lite"/>
    </source>
</evidence>
<dbReference type="SUPFAM" id="SSF53187">
    <property type="entry name" value="Zn-dependent exopeptidases"/>
    <property type="match status" value="1"/>
</dbReference>
<keyword evidence="3" id="KW-1185">Reference proteome</keyword>
<dbReference type="OrthoDB" id="5141349at2"/>
<feature type="region of interest" description="Disordered" evidence="1">
    <location>
        <begin position="653"/>
        <end position="677"/>
    </location>
</feature>
<organism evidence="2 3">
    <name type="scientific">Myceligenerans xiligouense</name>
    <dbReference type="NCBI Taxonomy" id="253184"/>
    <lineage>
        <taxon>Bacteria</taxon>
        <taxon>Bacillati</taxon>
        <taxon>Actinomycetota</taxon>
        <taxon>Actinomycetes</taxon>
        <taxon>Micrococcales</taxon>
        <taxon>Promicromonosporaceae</taxon>
        <taxon>Myceligenerans</taxon>
    </lineage>
</organism>
<evidence type="ECO:0000313" key="3">
    <source>
        <dbReference type="Proteomes" id="UP000280501"/>
    </source>
</evidence>
<name>A0A3N4ZMM9_9MICO</name>
<sequence length="677" mass="72124">MPEKQNHSLAVDPAGRWRALEQTFAAEGYSGGRPEPLPGGSGEPAPGIIEVAGTTRPGLIVTAPHATNHERSGRVKWADRGTGGLALLLAEITGCGALIAVGGLAKTPGDANFDPRHPLKDRLAELAPDVVVDLHGMRTRDGMDVDLGFGEGAVPEKFVASLDDAGLRFTRNALFDAMRPTTVAASAQVRGIPAVQVEIGAHLRPPEAEATDMSLLVDTLVRAIKAEVPETAGTAVPGDPARSGPSTTPWRLSPQLVPIPSGVPTVVVRPEILPQTTGPVPVTVRAGDRTAVAWAWTSEAAGMPDRVRDLPPGQAGVTRRLVAALTDGPGLAHRSGAIDDVDVVVPPLRRHRIVAALADDLPGRHEVHVSPQDVPGTGSYLLVRDGVTAWVTAVPRDHVRPGTVRLDYQHRLLTMSGARTEEMSDAEHVVLIAAPRAMIETGTTLPWPRRAATALDRGLERLWRRLFGAPEFSARVVQAHAGDDATPIVSLNPAAFDRLGIDPGQQVMVRWGGREAAAQAVEDHDPPSSGGVAAVSKAAQRVNRLWPDPPEDLSPHVVVRMSAHLRGQLEAPTSTVVTIRRRLRTFLMANLNRLVIPVAGLGLAIHQINDPRWPVIGTAAVLMTFFALARLRIPKPRSGAHVDKGWVNTMAGSADATPVARNPVRSPRSRARRPRLR</sequence>
<gene>
    <name evidence="2" type="ORF">EDD34_2823</name>
</gene>
<accession>A0A3N4ZMM9</accession>
<dbReference type="EMBL" id="RKQZ01000001">
    <property type="protein sequence ID" value="RPF22175.1"/>
    <property type="molecule type" value="Genomic_DNA"/>
</dbReference>
<evidence type="ECO:0000313" key="2">
    <source>
        <dbReference type="EMBL" id="RPF22175.1"/>
    </source>
</evidence>
<reference evidence="2 3" key="1">
    <citation type="submission" date="2018-11" db="EMBL/GenBank/DDBJ databases">
        <title>Sequencing the genomes of 1000 actinobacteria strains.</title>
        <authorList>
            <person name="Klenk H.-P."/>
        </authorList>
    </citation>
    <scope>NUCLEOTIDE SEQUENCE [LARGE SCALE GENOMIC DNA]</scope>
    <source>
        <strain evidence="2 3">DSM 15700</strain>
    </source>
</reference>
<comment type="caution">
    <text evidence="2">The sequence shown here is derived from an EMBL/GenBank/DDBJ whole genome shotgun (WGS) entry which is preliminary data.</text>
</comment>
<proteinExistence type="predicted"/>
<feature type="compositionally biased region" description="Basic residues" evidence="1">
    <location>
        <begin position="667"/>
        <end position="677"/>
    </location>
</feature>
<dbReference type="RefSeq" id="WP_123815130.1">
    <property type="nucleotide sequence ID" value="NZ_RKQZ01000001.1"/>
</dbReference>
<feature type="region of interest" description="Disordered" evidence="1">
    <location>
        <begin position="231"/>
        <end position="253"/>
    </location>
</feature>